<organism evidence="3 4">
    <name type="scientific">Mycolicibacterium aichiense</name>
    <dbReference type="NCBI Taxonomy" id="1799"/>
    <lineage>
        <taxon>Bacteria</taxon>
        <taxon>Bacillati</taxon>
        <taxon>Actinomycetota</taxon>
        <taxon>Actinomycetes</taxon>
        <taxon>Mycobacteriales</taxon>
        <taxon>Mycobacteriaceae</taxon>
        <taxon>Mycolicibacterium</taxon>
    </lineage>
</organism>
<sequence length="266" mass="27781">MGVHAAELPGAVVVGVDGTPWSLSALTWAVPEAVSRDVPLRLVHAVPPALSTPSGGDCDWDAVLVEAQDVATQTRRGVCVETASVVGSPGDVLERESADAAMVCIGARPPHAAGGRLFGGTASHLADHARCPVAIIRTGDDGRARVGGVVSVVLSDDPDNDDVVHLAMQEGRLRDATVRQIDRRVDSWIRRYPDVHVEVVSAGTGWVGHHDEDPHERQVGLAVVGTSDAGTLTSLAVPNCHPILGYPDCSVLLVRQATDEPAARPG</sequence>
<evidence type="ECO:0000256" key="1">
    <source>
        <dbReference type="ARBA" id="ARBA00008791"/>
    </source>
</evidence>
<accession>A0AAD1HL31</accession>
<proteinExistence type="inferred from homology"/>
<name>A0AAD1HL31_9MYCO</name>
<evidence type="ECO:0000313" key="3">
    <source>
        <dbReference type="EMBL" id="BBX07327.1"/>
    </source>
</evidence>
<reference evidence="3 4" key="1">
    <citation type="journal article" date="2019" name="Emerg. Microbes Infect.">
        <title>Comprehensive subspecies identification of 175 nontuberculous mycobacteria species based on 7547 genomic profiles.</title>
        <authorList>
            <person name="Matsumoto Y."/>
            <person name="Kinjo T."/>
            <person name="Motooka D."/>
            <person name="Nabeya D."/>
            <person name="Jung N."/>
            <person name="Uechi K."/>
            <person name="Horii T."/>
            <person name="Iida T."/>
            <person name="Fujita J."/>
            <person name="Nakamura S."/>
        </authorList>
    </citation>
    <scope>NUCLEOTIDE SEQUENCE [LARGE SCALE GENOMIC DNA]</scope>
    <source>
        <strain evidence="3 4">JCM 6376</strain>
    </source>
</reference>
<gene>
    <name evidence="3" type="ORF">MAIC_21300</name>
</gene>
<feature type="domain" description="UspA" evidence="2">
    <location>
        <begin position="12"/>
        <end position="137"/>
    </location>
</feature>
<dbReference type="SUPFAM" id="SSF52402">
    <property type="entry name" value="Adenine nucleotide alpha hydrolases-like"/>
    <property type="match status" value="1"/>
</dbReference>
<dbReference type="Proteomes" id="UP000467327">
    <property type="component" value="Chromosome"/>
</dbReference>
<protein>
    <submittedName>
        <fullName evidence="3">Universal stress protein</fullName>
    </submittedName>
</protein>
<dbReference type="AlphaFoldDB" id="A0AAD1HL31"/>
<dbReference type="Gene3D" id="3.40.50.12370">
    <property type="match status" value="1"/>
</dbReference>
<dbReference type="EMBL" id="AP022561">
    <property type="protein sequence ID" value="BBX07327.1"/>
    <property type="molecule type" value="Genomic_DNA"/>
</dbReference>
<keyword evidence="4" id="KW-1185">Reference proteome</keyword>
<dbReference type="InterPro" id="IPR006015">
    <property type="entry name" value="Universal_stress_UspA"/>
</dbReference>
<dbReference type="Pfam" id="PF00582">
    <property type="entry name" value="Usp"/>
    <property type="match status" value="1"/>
</dbReference>
<evidence type="ECO:0000259" key="2">
    <source>
        <dbReference type="Pfam" id="PF00582"/>
    </source>
</evidence>
<dbReference type="RefSeq" id="WP_115319558.1">
    <property type="nucleotide sequence ID" value="NZ_AP022561.1"/>
</dbReference>
<dbReference type="InterPro" id="IPR006016">
    <property type="entry name" value="UspA"/>
</dbReference>
<comment type="similarity">
    <text evidence="1">Belongs to the universal stress protein A family.</text>
</comment>
<dbReference type="PRINTS" id="PR01438">
    <property type="entry name" value="UNVRSLSTRESS"/>
</dbReference>
<dbReference type="KEGG" id="maic:MAIC_21300"/>
<evidence type="ECO:0000313" key="4">
    <source>
        <dbReference type="Proteomes" id="UP000467327"/>
    </source>
</evidence>